<feature type="chain" id="PRO_5007395229" description="Inhibitor I9 domain-containing protein" evidence="2">
    <location>
        <begin position="23"/>
        <end position="100"/>
    </location>
</feature>
<evidence type="ECO:0000313" key="3">
    <source>
        <dbReference type="EMBL" id="KIV98629.1"/>
    </source>
</evidence>
<keyword evidence="2" id="KW-0732">Signal</keyword>
<protein>
    <recommendedName>
        <fullName evidence="5">Inhibitor I9 domain-containing protein</fullName>
    </recommendedName>
</protein>
<keyword evidence="4" id="KW-1185">Reference proteome</keyword>
<reference evidence="3 4" key="1">
    <citation type="submission" date="2015-01" db="EMBL/GenBank/DDBJ databases">
        <title>The Genome Sequence of Ochroconis gallopava CBS43764.</title>
        <authorList>
            <consortium name="The Broad Institute Genomics Platform"/>
            <person name="Cuomo C."/>
            <person name="de Hoog S."/>
            <person name="Gorbushina A."/>
            <person name="Stielow B."/>
            <person name="Teixiera M."/>
            <person name="Abouelleil A."/>
            <person name="Chapman S.B."/>
            <person name="Priest M."/>
            <person name="Young S.K."/>
            <person name="Wortman J."/>
            <person name="Nusbaum C."/>
            <person name="Birren B."/>
        </authorList>
    </citation>
    <scope>NUCLEOTIDE SEQUENCE [LARGE SCALE GENOMIC DNA]</scope>
    <source>
        <strain evidence="3 4">CBS 43764</strain>
    </source>
</reference>
<dbReference type="HOGENOM" id="CLU_156026_0_1_1"/>
<dbReference type="EMBL" id="KN847613">
    <property type="protein sequence ID" value="KIV98629.1"/>
    <property type="molecule type" value="Genomic_DNA"/>
</dbReference>
<dbReference type="AlphaFoldDB" id="A0A0D1ZX55"/>
<dbReference type="RefSeq" id="XP_016208499.1">
    <property type="nucleotide sequence ID" value="XM_016363659.1"/>
</dbReference>
<dbReference type="Proteomes" id="UP000053259">
    <property type="component" value="Unassembled WGS sequence"/>
</dbReference>
<comment type="similarity">
    <text evidence="1">Belongs to the protease inhibitor I9 family.</text>
</comment>
<dbReference type="GO" id="GO:0004866">
    <property type="term" value="F:endopeptidase inhibitor activity"/>
    <property type="evidence" value="ECO:0007669"/>
    <property type="project" value="TreeGrafter"/>
</dbReference>
<dbReference type="SUPFAM" id="SSF54897">
    <property type="entry name" value="Protease propeptides/inhibitors"/>
    <property type="match status" value="1"/>
</dbReference>
<evidence type="ECO:0000256" key="1">
    <source>
        <dbReference type="ARBA" id="ARBA00038069"/>
    </source>
</evidence>
<evidence type="ECO:0008006" key="5">
    <source>
        <dbReference type="Google" id="ProtNLM"/>
    </source>
</evidence>
<organism evidence="3 4">
    <name type="scientific">Verruconis gallopava</name>
    <dbReference type="NCBI Taxonomy" id="253628"/>
    <lineage>
        <taxon>Eukaryota</taxon>
        <taxon>Fungi</taxon>
        <taxon>Dikarya</taxon>
        <taxon>Ascomycota</taxon>
        <taxon>Pezizomycotina</taxon>
        <taxon>Dothideomycetes</taxon>
        <taxon>Pleosporomycetidae</taxon>
        <taxon>Venturiales</taxon>
        <taxon>Sympoventuriaceae</taxon>
        <taxon>Verruconis</taxon>
    </lineage>
</organism>
<accession>A0A0D1ZX55</accession>
<evidence type="ECO:0000256" key="2">
    <source>
        <dbReference type="SAM" id="SignalP"/>
    </source>
</evidence>
<gene>
    <name evidence="3" type="ORF">PV09_09577</name>
</gene>
<dbReference type="PANTHER" id="PTHR28288">
    <property type="entry name" value="PROTEASE B INHIBITOR 2"/>
    <property type="match status" value="1"/>
</dbReference>
<dbReference type="Gene3D" id="3.30.70.80">
    <property type="entry name" value="Peptidase S8 propeptide/proteinase inhibitor I9"/>
    <property type="match status" value="1"/>
</dbReference>
<dbReference type="EMBL" id="KN847613">
    <property type="protein sequence ID" value="KIV98630.1"/>
    <property type="molecule type" value="Genomic_DNA"/>
</dbReference>
<dbReference type="RefSeq" id="XP_016208500.1">
    <property type="nucleotide sequence ID" value="XM_016363660.1"/>
</dbReference>
<dbReference type="OrthoDB" id="3888684at2759"/>
<dbReference type="GeneID" id="27317550"/>
<name>A0A0D1ZX55_9PEZI</name>
<dbReference type="PANTHER" id="PTHR28288:SF1">
    <property type="entry name" value="INHIBITOR I9 DOMAIN-CONTAINING PROTEIN"/>
    <property type="match status" value="1"/>
</dbReference>
<feature type="signal peptide" evidence="2">
    <location>
        <begin position="1"/>
        <end position="22"/>
    </location>
</feature>
<dbReference type="InterPro" id="IPR052471">
    <property type="entry name" value="PBI_I9"/>
</dbReference>
<dbReference type="InterPro" id="IPR037045">
    <property type="entry name" value="S8pro/Inhibitor_I9_sf"/>
</dbReference>
<sequence>MQFLRNLLLALFGLVAIAAAATQPQKSVIMTWSSDTPSHIIDQAKEAILKAGGIITHEYRILKGFAATASAKTFEMVSTLSTEYPPSIEEDQVVTINEAS</sequence>
<evidence type="ECO:0000313" key="4">
    <source>
        <dbReference type="Proteomes" id="UP000053259"/>
    </source>
</evidence>
<dbReference type="GO" id="GO:0042144">
    <property type="term" value="P:vacuole fusion, non-autophagic"/>
    <property type="evidence" value="ECO:0007669"/>
    <property type="project" value="TreeGrafter"/>
</dbReference>
<proteinExistence type="inferred from homology"/>
<dbReference type="VEuPathDB" id="FungiDB:PV09_09577"/>
<dbReference type="MEROPS" id="I09.003"/>